<protein>
    <submittedName>
        <fullName evidence="1">Uncharacterized protein</fullName>
    </submittedName>
</protein>
<organism evidence="1 2">
    <name type="scientific">Handroanthus impetiginosus</name>
    <dbReference type="NCBI Taxonomy" id="429701"/>
    <lineage>
        <taxon>Eukaryota</taxon>
        <taxon>Viridiplantae</taxon>
        <taxon>Streptophyta</taxon>
        <taxon>Embryophyta</taxon>
        <taxon>Tracheophyta</taxon>
        <taxon>Spermatophyta</taxon>
        <taxon>Magnoliopsida</taxon>
        <taxon>eudicotyledons</taxon>
        <taxon>Gunneridae</taxon>
        <taxon>Pentapetalae</taxon>
        <taxon>asterids</taxon>
        <taxon>lamiids</taxon>
        <taxon>Lamiales</taxon>
        <taxon>Bignoniaceae</taxon>
        <taxon>Crescentiina</taxon>
        <taxon>Tabebuia alliance</taxon>
        <taxon>Handroanthus</taxon>
    </lineage>
</organism>
<evidence type="ECO:0000313" key="2">
    <source>
        <dbReference type="Proteomes" id="UP000231279"/>
    </source>
</evidence>
<reference evidence="2" key="1">
    <citation type="journal article" date="2018" name="Gigascience">
        <title>Genome assembly of the Pink Ipe (Handroanthus impetiginosus, Bignoniaceae), a highly valued, ecologically keystone Neotropical timber forest tree.</title>
        <authorList>
            <person name="Silva-Junior O.B."/>
            <person name="Grattapaglia D."/>
            <person name="Novaes E."/>
            <person name="Collevatti R.G."/>
        </authorList>
    </citation>
    <scope>NUCLEOTIDE SEQUENCE [LARGE SCALE GENOMIC DNA]</scope>
    <source>
        <strain evidence="2">cv. UFG-1</strain>
    </source>
</reference>
<comment type="caution">
    <text evidence="1">The sequence shown here is derived from an EMBL/GenBank/DDBJ whole genome shotgun (WGS) entry which is preliminary data.</text>
</comment>
<sequence length="44" mass="5185">MERSSLFLSKQSPDQFRATIATLYLLSFLVKPPSKLIFTFDHFY</sequence>
<proteinExistence type="predicted"/>
<dbReference type="EMBL" id="NKXS01001435">
    <property type="protein sequence ID" value="PIN18618.1"/>
    <property type="molecule type" value="Genomic_DNA"/>
</dbReference>
<keyword evidence="2" id="KW-1185">Reference proteome</keyword>
<dbReference type="Proteomes" id="UP000231279">
    <property type="component" value="Unassembled WGS sequence"/>
</dbReference>
<name>A0A2G9HM58_9LAMI</name>
<dbReference type="AlphaFoldDB" id="A0A2G9HM58"/>
<gene>
    <name evidence="1" type="ORF">CDL12_08711</name>
</gene>
<accession>A0A2G9HM58</accession>
<evidence type="ECO:0000313" key="1">
    <source>
        <dbReference type="EMBL" id="PIN18618.1"/>
    </source>
</evidence>